<evidence type="ECO:0000313" key="2">
    <source>
        <dbReference type="EMBL" id="ORC86966.1"/>
    </source>
</evidence>
<dbReference type="EMBL" id="NBCO01000024">
    <property type="protein sequence ID" value="ORC86966.1"/>
    <property type="molecule type" value="Genomic_DNA"/>
</dbReference>
<name>A0A1X0NQG3_9TRYP</name>
<dbReference type="RefSeq" id="XP_028881032.1">
    <property type="nucleotide sequence ID" value="XM_029027528.1"/>
</dbReference>
<dbReference type="Proteomes" id="UP000192257">
    <property type="component" value="Unassembled WGS sequence"/>
</dbReference>
<feature type="region of interest" description="Disordered" evidence="1">
    <location>
        <begin position="1"/>
        <end position="50"/>
    </location>
</feature>
<dbReference type="VEuPathDB" id="TriTrypDB:TM35_000241160"/>
<accession>A0A1X0NQG3</accession>
<comment type="caution">
    <text evidence="2">The sequence shown here is derived from an EMBL/GenBank/DDBJ whole genome shotgun (WGS) entry which is preliminary data.</text>
</comment>
<dbReference type="GeneID" id="39987308"/>
<feature type="compositionally biased region" description="Polar residues" evidence="1">
    <location>
        <begin position="1"/>
        <end position="18"/>
    </location>
</feature>
<reference evidence="2 3" key="1">
    <citation type="submission" date="2017-03" db="EMBL/GenBank/DDBJ databases">
        <title>An alternative strategy for trypanosome survival in the mammalian bloodstream revealed through genome and transcriptome analysis of the ubiquitous bovine parasite Trypanosoma (Megatrypanum) theileri.</title>
        <authorList>
            <person name="Kelly S."/>
            <person name="Ivens A."/>
            <person name="Mott A."/>
            <person name="O'Neill E."/>
            <person name="Emms D."/>
            <person name="Macleod O."/>
            <person name="Voorheis P."/>
            <person name="Matthews J."/>
            <person name="Matthews K."/>
            <person name="Carrington M."/>
        </authorList>
    </citation>
    <scope>NUCLEOTIDE SEQUENCE [LARGE SCALE GENOMIC DNA]</scope>
    <source>
        <strain evidence="2">Edinburgh</strain>
    </source>
</reference>
<evidence type="ECO:0000256" key="1">
    <source>
        <dbReference type="SAM" id="MobiDB-lite"/>
    </source>
</evidence>
<dbReference type="AlphaFoldDB" id="A0A1X0NQG3"/>
<evidence type="ECO:0008006" key="4">
    <source>
        <dbReference type="Google" id="ProtNLM"/>
    </source>
</evidence>
<protein>
    <recommendedName>
        <fullName evidence="4">PH domain-containing protein</fullName>
    </recommendedName>
</protein>
<proteinExistence type="predicted"/>
<organism evidence="2 3">
    <name type="scientific">Trypanosoma theileri</name>
    <dbReference type="NCBI Taxonomy" id="67003"/>
    <lineage>
        <taxon>Eukaryota</taxon>
        <taxon>Discoba</taxon>
        <taxon>Euglenozoa</taxon>
        <taxon>Kinetoplastea</taxon>
        <taxon>Metakinetoplastina</taxon>
        <taxon>Trypanosomatida</taxon>
        <taxon>Trypanosomatidae</taxon>
        <taxon>Trypanosoma</taxon>
    </lineage>
</organism>
<evidence type="ECO:0000313" key="3">
    <source>
        <dbReference type="Proteomes" id="UP000192257"/>
    </source>
</evidence>
<gene>
    <name evidence="2" type="ORF">TM35_000241160</name>
</gene>
<keyword evidence="3" id="KW-1185">Reference proteome</keyword>
<dbReference type="OrthoDB" id="265684at2759"/>
<sequence>MDSSTVSFELESSGSDTPPSELPPVTSNGTKEGEKTHSPMAKSQHHSYPSTPIIVPKTLQAHAAVRSTDIESHDSHEFPSLLSTQKKTSGFSLERSLRSVAQYLTSKPEPNFQERHILLEDSPTHPAQFVIRQVMRKSNCGNNSINHLGGIVEIFSLKRLLDVCAFSVPEKDTFVFKMLPQSYHHCGAEESAAHTSYAPAGTYSSSSVSSHGDVGLQLLFRGTTAVFSAAKEYFRKIEIRFVSSTERNEWLQWFEKIFAAFLLDSIRTGCDSKYSINDMKKLVEDSNRVLQEKPPPAVIERYIDFFLSSAGREVIDKSKEMQVTDPSDVPNGGILRIELGDDQYETRRFAYKKRAKRSECGDQGGEEEYIVMYPTTVSQHVRMVPKHKVPISQLRVIVEEEHWGNTFFLEQSAGATDSERKSLFGVYPGQLTRHQSSYATIQPSSSKDFAITETIRLQTNSFPNRIKWLKWFEAVLRKPVVYLSRVREEKEGQQEPSSSPILRASSLFPE</sequence>
<feature type="region of interest" description="Disordered" evidence="1">
    <location>
        <begin position="487"/>
        <end position="510"/>
    </location>
</feature>